<gene>
    <name evidence="1" type="ORF">GCM10009843_16200</name>
</gene>
<reference evidence="1 2" key="1">
    <citation type="journal article" date="2019" name="Int. J. Syst. Evol. Microbiol.">
        <title>The Global Catalogue of Microorganisms (GCM) 10K type strain sequencing project: providing services to taxonomists for standard genome sequencing and annotation.</title>
        <authorList>
            <consortium name="The Broad Institute Genomics Platform"/>
            <consortium name="The Broad Institute Genome Sequencing Center for Infectious Disease"/>
            <person name="Wu L."/>
            <person name="Ma J."/>
        </authorList>
    </citation>
    <scope>NUCLEOTIDE SEQUENCE [LARGE SCALE GENOMIC DNA]</scope>
    <source>
        <strain evidence="1 2">JCM 16021</strain>
    </source>
</reference>
<evidence type="ECO:0000313" key="1">
    <source>
        <dbReference type="EMBL" id="GAA2121714.1"/>
    </source>
</evidence>
<dbReference type="EMBL" id="BAAAQQ010000007">
    <property type="protein sequence ID" value="GAA2121714.1"/>
    <property type="molecule type" value="Genomic_DNA"/>
</dbReference>
<organism evidence="1 2">
    <name type="scientific">Nocardioides bigeumensis</name>
    <dbReference type="NCBI Taxonomy" id="433657"/>
    <lineage>
        <taxon>Bacteria</taxon>
        <taxon>Bacillati</taxon>
        <taxon>Actinomycetota</taxon>
        <taxon>Actinomycetes</taxon>
        <taxon>Propionibacteriales</taxon>
        <taxon>Nocardioidaceae</taxon>
        <taxon>Nocardioides</taxon>
    </lineage>
</organism>
<comment type="caution">
    <text evidence="1">The sequence shown here is derived from an EMBL/GenBank/DDBJ whole genome shotgun (WGS) entry which is preliminary data.</text>
</comment>
<keyword evidence="2" id="KW-1185">Reference proteome</keyword>
<proteinExistence type="predicted"/>
<dbReference type="InterPro" id="IPR050627">
    <property type="entry name" value="Nitroreductase/BluB"/>
</dbReference>
<dbReference type="InterPro" id="IPR000415">
    <property type="entry name" value="Nitroreductase-like"/>
</dbReference>
<dbReference type="NCBIfam" id="NF047509">
    <property type="entry name" value="Rv3131_FMN_oxido"/>
    <property type="match status" value="1"/>
</dbReference>
<dbReference type="Proteomes" id="UP001500575">
    <property type="component" value="Unassembled WGS sequence"/>
</dbReference>
<dbReference type="PANTHER" id="PTHR23026:SF123">
    <property type="entry name" value="NAD(P)H NITROREDUCTASE RV3131-RELATED"/>
    <property type="match status" value="1"/>
</dbReference>
<evidence type="ECO:0000313" key="2">
    <source>
        <dbReference type="Proteomes" id="UP001500575"/>
    </source>
</evidence>
<dbReference type="Gene3D" id="3.40.109.10">
    <property type="entry name" value="NADH Oxidase"/>
    <property type="match status" value="1"/>
</dbReference>
<sequence length="327" mass="35815">MSAPPVSGLTSTLHKVVELASLAPSVHNTQPWWWRVRQNVLELHADPDRQLLVADPEGRNMVISCGAALHQAEVAATSLGLRTEIERLPEGDPPGPLARITVHPAPQGTPDEDRLRVIEERRTDRRRFTSWPVPPTRLAALGRLATPYGVRAIPLDDVSDRYRVELLVSRAHALQARDPRVRAELESWVDGKRLGQPDGVHLDVLPPSQSSGDLPSRFPDGTLEDVDRDLGGSDALLVIATMGDDARSWLATGEAMAAVWLGAAADGLSVVPLSQPLEVPETRLALQHDVLETVAVPQLLLRIGWQPISRSTLPRSPRRPLEEVLRP</sequence>
<protein>
    <submittedName>
        <fullName evidence="1">NAD(P)H nitroreductase</fullName>
    </submittedName>
</protein>
<accession>A0ABN2Y5Q4</accession>
<dbReference type="SUPFAM" id="SSF55469">
    <property type="entry name" value="FMN-dependent nitroreductase-like"/>
    <property type="match status" value="2"/>
</dbReference>
<name>A0ABN2Y5Q4_9ACTN</name>
<dbReference type="PANTHER" id="PTHR23026">
    <property type="entry name" value="NADPH NITROREDUCTASE"/>
    <property type="match status" value="1"/>
</dbReference>
<dbReference type="RefSeq" id="WP_344303176.1">
    <property type="nucleotide sequence ID" value="NZ_BAAAQQ010000007.1"/>
</dbReference>